<dbReference type="EMBL" id="PQGG01000006">
    <property type="protein sequence ID" value="POP54432.1"/>
    <property type="molecule type" value="Genomic_DNA"/>
</dbReference>
<dbReference type="GO" id="GO:0005886">
    <property type="term" value="C:plasma membrane"/>
    <property type="evidence" value="ECO:0007669"/>
    <property type="project" value="UniProtKB-SubCell"/>
</dbReference>
<evidence type="ECO:0008006" key="9">
    <source>
        <dbReference type="Google" id="ProtNLM"/>
    </source>
</evidence>
<keyword evidence="4 6" id="KW-1133">Transmembrane helix</keyword>
<evidence type="ECO:0000313" key="8">
    <source>
        <dbReference type="Proteomes" id="UP000237222"/>
    </source>
</evidence>
<protein>
    <recommendedName>
        <fullName evidence="9">Prokaryotic cytochrome C oxidase subunit IV family protein</fullName>
    </recommendedName>
</protein>
<dbReference type="RefSeq" id="WP_103682804.1">
    <property type="nucleotide sequence ID" value="NZ_PQGG01000006.1"/>
</dbReference>
<evidence type="ECO:0000256" key="1">
    <source>
        <dbReference type="ARBA" id="ARBA00004651"/>
    </source>
</evidence>
<sequence length="93" mass="10364">MSALLKTRETAVWLILMVVSISNWVLGSQRSSLESDSSAAVIILLTLAFFKVSLIMQYFMEVRHANNELKVSCNLWLLAVFLLVTSANVGVFN</sequence>
<dbReference type="InterPro" id="IPR005171">
    <property type="entry name" value="Cyt_c_oxidase_su4_prok"/>
</dbReference>
<feature type="transmembrane region" description="Helical" evidence="6">
    <location>
        <begin position="12"/>
        <end position="27"/>
    </location>
</feature>
<keyword evidence="3 6" id="KW-0812">Transmembrane</keyword>
<dbReference type="AlphaFoldDB" id="A0A2S4HKB3"/>
<proteinExistence type="predicted"/>
<dbReference type="Pfam" id="PF03626">
    <property type="entry name" value="COX4_pro"/>
    <property type="match status" value="1"/>
</dbReference>
<evidence type="ECO:0000256" key="2">
    <source>
        <dbReference type="ARBA" id="ARBA00022475"/>
    </source>
</evidence>
<evidence type="ECO:0000256" key="4">
    <source>
        <dbReference type="ARBA" id="ARBA00022989"/>
    </source>
</evidence>
<reference evidence="7" key="1">
    <citation type="submission" date="2018-01" db="EMBL/GenBank/DDBJ databases">
        <authorList>
            <person name="Yu X.-D."/>
        </authorList>
    </citation>
    <scope>NUCLEOTIDE SEQUENCE</scope>
    <source>
        <strain evidence="7">ZX-21</strain>
    </source>
</reference>
<evidence type="ECO:0000256" key="5">
    <source>
        <dbReference type="ARBA" id="ARBA00023136"/>
    </source>
</evidence>
<feature type="transmembrane region" description="Helical" evidence="6">
    <location>
        <begin position="71"/>
        <end position="92"/>
    </location>
</feature>
<keyword evidence="2" id="KW-1003">Cell membrane</keyword>
<evidence type="ECO:0000256" key="3">
    <source>
        <dbReference type="ARBA" id="ARBA00022692"/>
    </source>
</evidence>
<comment type="subcellular location">
    <subcellularLocation>
        <location evidence="1">Cell membrane</location>
        <topology evidence="1">Multi-pass membrane protein</topology>
    </subcellularLocation>
</comment>
<evidence type="ECO:0000256" key="6">
    <source>
        <dbReference type="SAM" id="Phobius"/>
    </source>
</evidence>
<accession>A0A2S4HKB3</accession>
<feature type="transmembrane region" description="Helical" evidence="6">
    <location>
        <begin position="39"/>
        <end position="59"/>
    </location>
</feature>
<organism evidence="7 8">
    <name type="scientific">Zhongshania marina</name>
    <dbReference type="NCBI Taxonomy" id="2304603"/>
    <lineage>
        <taxon>Bacteria</taxon>
        <taxon>Pseudomonadati</taxon>
        <taxon>Pseudomonadota</taxon>
        <taxon>Gammaproteobacteria</taxon>
        <taxon>Cellvibrionales</taxon>
        <taxon>Spongiibacteraceae</taxon>
        <taxon>Zhongshania</taxon>
    </lineage>
</organism>
<name>A0A2S4HKB3_9GAMM</name>
<keyword evidence="5 6" id="KW-0472">Membrane</keyword>
<dbReference type="Proteomes" id="UP000237222">
    <property type="component" value="Unassembled WGS sequence"/>
</dbReference>
<comment type="caution">
    <text evidence="7">The sequence shown here is derived from an EMBL/GenBank/DDBJ whole genome shotgun (WGS) entry which is preliminary data.</text>
</comment>
<evidence type="ECO:0000313" key="7">
    <source>
        <dbReference type="EMBL" id="POP54432.1"/>
    </source>
</evidence>
<gene>
    <name evidence="7" type="ORF">C0068_01905</name>
</gene>
<dbReference type="OrthoDB" id="7066543at2"/>